<comment type="caution">
    <text evidence="3">The sequence shown here is derived from an EMBL/GenBank/DDBJ whole genome shotgun (WGS) entry which is preliminary data.</text>
</comment>
<feature type="non-terminal residue" evidence="3">
    <location>
        <position position="110"/>
    </location>
</feature>
<protein>
    <recommendedName>
        <fullName evidence="2">1,4-alpha-glucan branching enzyme GlgB N-terminal domain-containing protein</fullName>
    </recommendedName>
</protein>
<dbReference type="InterPro" id="IPR054169">
    <property type="entry name" value="GlgB_N"/>
</dbReference>
<dbReference type="InterPro" id="IPR014756">
    <property type="entry name" value="Ig_E-set"/>
</dbReference>
<dbReference type="Pfam" id="PF22019">
    <property type="entry name" value="GlgB_N"/>
    <property type="match status" value="1"/>
</dbReference>
<name>A0A0F8YPU3_9ZZZZ</name>
<feature type="domain" description="1,4-alpha-glucan branching enzyme GlgB N-terminal" evidence="2">
    <location>
        <begin position="26"/>
        <end position="110"/>
    </location>
</feature>
<evidence type="ECO:0000313" key="3">
    <source>
        <dbReference type="EMBL" id="KKK83382.1"/>
    </source>
</evidence>
<dbReference type="EMBL" id="LAZR01052249">
    <property type="protein sequence ID" value="KKK83382.1"/>
    <property type="molecule type" value="Genomic_DNA"/>
</dbReference>
<dbReference type="InterPro" id="IPR013783">
    <property type="entry name" value="Ig-like_fold"/>
</dbReference>
<accession>A0A0F8YPU3</accession>
<reference evidence="3" key="1">
    <citation type="journal article" date="2015" name="Nature">
        <title>Complex archaea that bridge the gap between prokaryotes and eukaryotes.</title>
        <authorList>
            <person name="Spang A."/>
            <person name="Saw J.H."/>
            <person name="Jorgensen S.L."/>
            <person name="Zaremba-Niedzwiedzka K."/>
            <person name="Martijn J."/>
            <person name="Lind A.E."/>
            <person name="van Eijk R."/>
            <person name="Schleper C."/>
            <person name="Guy L."/>
            <person name="Ettema T.J."/>
        </authorList>
    </citation>
    <scope>NUCLEOTIDE SEQUENCE</scope>
</reference>
<dbReference type="Gene3D" id="2.60.40.10">
    <property type="entry name" value="Immunoglobulins"/>
    <property type="match status" value="1"/>
</dbReference>
<feature type="region of interest" description="Disordered" evidence="1">
    <location>
        <begin position="1"/>
        <end position="44"/>
    </location>
</feature>
<feature type="compositionally biased region" description="Low complexity" evidence="1">
    <location>
        <begin position="1"/>
        <end position="19"/>
    </location>
</feature>
<evidence type="ECO:0000259" key="2">
    <source>
        <dbReference type="Pfam" id="PF22019"/>
    </source>
</evidence>
<sequence>MSTNNPPATSGPASSSPQPVDLAAARQLQNGRHPDPFSVLGPHRHEGRSYVTALFPDAAKVEAVRGGTAHPLTRIGEDVDVFTGEVPGEGAYTLRGTGKSGAQWELDDAY</sequence>
<proteinExistence type="predicted"/>
<gene>
    <name evidence="3" type="ORF">LCGC14_2793940</name>
</gene>
<dbReference type="AlphaFoldDB" id="A0A0F8YPU3"/>
<evidence type="ECO:0000256" key="1">
    <source>
        <dbReference type="SAM" id="MobiDB-lite"/>
    </source>
</evidence>
<dbReference type="SUPFAM" id="SSF81296">
    <property type="entry name" value="E set domains"/>
    <property type="match status" value="1"/>
</dbReference>
<organism evidence="3">
    <name type="scientific">marine sediment metagenome</name>
    <dbReference type="NCBI Taxonomy" id="412755"/>
    <lineage>
        <taxon>unclassified sequences</taxon>
        <taxon>metagenomes</taxon>
        <taxon>ecological metagenomes</taxon>
    </lineage>
</organism>